<dbReference type="EMBL" id="LAZR01000039">
    <property type="protein sequence ID" value="KKO00708.1"/>
    <property type="molecule type" value="Genomic_DNA"/>
</dbReference>
<reference evidence="1" key="1">
    <citation type="journal article" date="2015" name="Nature">
        <title>Complex archaea that bridge the gap between prokaryotes and eukaryotes.</title>
        <authorList>
            <person name="Spang A."/>
            <person name="Saw J.H."/>
            <person name="Jorgensen S.L."/>
            <person name="Zaremba-Niedzwiedzka K."/>
            <person name="Martijn J."/>
            <person name="Lind A.E."/>
            <person name="van Eijk R."/>
            <person name="Schleper C."/>
            <person name="Guy L."/>
            <person name="Ettema T.J."/>
        </authorList>
    </citation>
    <scope>NUCLEOTIDE SEQUENCE</scope>
</reference>
<evidence type="ECO:0008006" key="2">
    <source>
        <dbReference type="Google" id="ProtNLM"/>
    </source>
</evidence>
<name>A0A0F9VLE4_9ZZZZ</name>
<evidence type="ECO:0000313" key="1">
    <source>
        <dbReference type="EMBL" id="KKO00708.1"/>
    </source>
</evidence>
<accession>A0A0F9VLE4</accession>
<organism evidence="1">
    <name type="scientific">marine sediment metagenome</name>
    <dbReference type="NCBI Taxonomy" id="412755"/>
    <lineage>
        <taxon>unclassified sequences</taxon>
        <taxon>metagenomes</taxon>
        <taxon>ecological metagenomes</taxon>
    </lineage>
</organism>
<sequence>MTSHSVTAKWRHVVGVWIVALAVLAGPALAGSDAAARLKSWLDLGASLAATDESDASVDEPAVKGPPLPLHCIEGYGGGAITPIAYVVNPGAKGNILSVPTTAYTFINMGSKKLQVFSVTQVFFNRLEFGYALNHLEVGSLYDDLRKAGLNMGRDHVNLHHFNLRLNFLDENAFDLPLPAMTAGIHFKYNDSINRIDKSLGGAFSGIGYEHPYGIDYTMTATKMLPKLAFGRPVILTGGLRLSNASQLGYFGFGNEHNLTFEGSILYMPIDQVLVGYEFRQKRNPYHRIRKLVDEEDNWHMFSLSWIVNDRLTISGLWGVFGQIANTKADCSLGLQIKYEF</sequence>
<proteinExistence type="predicted"/>
<dbReference type="InterPro" id="IPR021393">
    <property type="entry name" value="DUF3034"/>
</dbReference>
<comment type="caution">
    <text evidence="1">The sequence shown here is derived from an EMBL/GenBank/DDBJ whole genome shotgun (WGS) entry which is preliminary data.</text>
</comment>
<dbReference type="AlphaFoldDB" id="A0A0F9VLE4"/>
<protein>
    <recommendedName>
        <fullName evidence="2">DUF3034 domain-containing protein</fullName>
    </recommendedName>
</protein>
<dbReference type="Pfam" id="PF11231">
    <property type="entry name" value="DUF3034"/>
    <property type="match status" value="1"/>
</dbReference>
<gene>
    <name evidence="1" type="ORF">LCGC14_0124820</name>
</gene>